<organism evidence="2 3">
    <name type="scientific">Streptantibioticus parmotrematis</name>
    <dbReference type="NCBI Taxonomy" id="2873249"/>
    <lineage>
        <taxon>Bacteria</taxon>
        <taxon>Bacillati</taxon>
        <taxon>Actinomycetota</taxon>
        <taxon>Actinomycetes</taxon>
        <taxon>Kitasatosporales</taxon>
        <taxon>Streptomycetaceae</taxon>
        <taxon>Streptantibioticus</taxon>
    </lineage>
</organism>
<dbReference type="Pfam" id="PF14269">
    <property type="entry name" value="Arylsulfotran_2"/>
    <property type="match status" value="1"/>
</dbReference>
<dbReference type="Proteomes" id="UP001198565">
    <property type="component" value="Unassembled WGS sequence"/>
</dbReference>
<sequence length="407" mass="43599">MRYALTRAAKILALSATLALTLPSAVAAAAEPTEPQVPPLSVVSGTAPRGAGDLFVAPYENTPSGGYASGVEILSPDGRHVVWSHAVPAGQEASDFRKQTYHGKPVLTWWQGTGFGGAAQGVDYVYDDHYRRIATVHAGNGYTADGHEFLITPWNTALLLAYKQRTADLTSIGGSSHQKVLDGVVQEVDIRTGKVLFQWDAADHVPYAQSEQPLPSSPDSAWDWFHINAVKLDTGGDLLVDARNTWTTYEVSRRTGRVTWQLGGKASSFSLKAAPGQRLDDSGTIFAWQHDPQPLGNGVYTLFDNESAGAGNTGSGAVASLPYSRVVTVRLDTRHHVATLVRSVDQPEGLSAPSQGNAQTTADGDLVVGWGSLPYVSEFDRSGKLLFNAEFPAGVNTYRAYRFAWGG</sequence>
<evidence type="ECO:0000313" key="3">
    <source>
        <dbReference type="Proteomes" id="UP001198565"/>
    </source>
</evidence>
<gene>
    <name evidence="2" type="ORF">K7472_10130</name>
</gene>
<keyword evidence="3" id="KW-1185">Reference proteome</keyword>
<dbReference type="EMBL" id="JAINVZ010000005">
    <property type="protein sequence ID" value="MBY8885201.1"/>
    <property type="molecule type" value="Genomic_DNA"/>
</dbReference>
<comment type="caution">
    <text evidence="2">The sequence shown here is derived from an EMBL/GenBank/DDBJ whole genome shotgun (WGS) entry which is preliminary data.</text>
</comment>
<dbReference type="PANTHER" id="PTHR35340:SF5">
    <property type="entry name" value="ASST-DOMAIN-CONTAINING PROTEIN"/>
    <property type="match status" value="1"/>
</dbReference>
<dbReference type="RefSeq" id="WP_222976363.1">
    <property type="nucleotide sequence ID" value="NZ_JAINVZ010000005.1"/>
</dbReference>
<dbReference type="PANTHER" id="PTHR35340">
    <property type="entry name" value="PQQ ENZYME REPEAT PROTEIN-RELATED"/>
    <property type="match status" value="1"/>
</dbReference>
<evidence type="ECO:0000256" key="1">
    <source>
        <dbReference type="SAM" id="SignalP"/>
    </source>
</evidence>
<reference evidence="2 3" key="1">
    <citation type="submission" date="2021-08" db="EMBL/GenBank/DDBJ databases">
        <title>Streptomyces sp. PTM05 isolated from lichen.</title>
        <authorList>
            <person name="Somphong A."/>
            <person name="Phongsopitanun W."/>
            <person name="Tanasupawat S."/>
        </authorList>
    </citation>
    <scope>NUCLEOTIDE SEQUENCE [LARGE SCALE GENOMIC DNA]</scope>
    <source>
        <strain evidence="2 3">Ptm05</strain>
    </source>
</reference>
<evidence type="ECO:0000313" key="2">
    <source>
        <dbReference type="EMBL" id="MBY8885201.1"/>
    </source>
</evidence>
<proteinExistence type="predicted"/>
<feature type="signal peptide" evidence="1">
    <location>
        <begin position="1"/>
        <end position="29"/>
    </location>
</feature>
<dbReference type="InterPro" id="IPR039535">
    <property type="entry name" value="ASST-like"/>
</dbReference>
<dbReference type="InterPro" id="IPR053143">
    <property type="entry name" value="Arylsulfate_ST"/>
</dbReference>
<accession>A0ABS7QPT6</accession>
<protein>
    <submittedName>
        <fullName evidence="2">Arylsulfotransferase family protein</fullName>
    </submittedName>
</protein>
<name>A0ABS7QPT6_9ACTN</name>
<keyword evidence="1" id="KW-0732">Signal</keyword>
<feature type="chain" id="PRO_5046938143" evidence="1">
    <location>
        <begin position="30"/>
        <end position="407"/>
    </location>
</feature>